<evidence type="ECO:0000256" key="6">
    <source>
        <dbReference type="RuleBase" id="RU365102"/>
    </source>
</evidence>
<feature type="transmembrane region" description="Helical" evidence="6">
    <location>
        <begin position="101"/>
        <end position="122"/>
    </location>
</feature>
<dbReference type="GO" id="GO:0009941">
    <property type="term" value="C:chloroplast envelope"/>
    <property type="evidence" value="ECO:0007669"/>
    <property type="project" value="EnsemblPlants"/>
</dbReference>
<feature type="transmembrane region" description="Helical" evidence="6">
    <location>
        <begin position="200"/>
        <end position="221"/>
    </location>
</feature>
<comment type="subcellular location">
    <subcellularLocation>
        <location evidence="1 6">Membrane</location>
        <topology evidence="1 6">Multi-pass membrane protein</topology>
    </subcellularLocation>
</comment>
<dbReference type="Proteomes" id="UP000001568">
    <property type="component" value="Chromosome 11"/>
</dbReference>
<evidence type="ECO:0000256" key="4">
    <source>
        <dbReference type="ARBA" id="ARBA00022989"/>
    </source>
</evidence>
<feature type="non-terminal residue" evidence="7">
    <location>
        <position position="230"/>
    </location>
</feature>
<dbReference type="PROSITE" id="PS01214">
    <property type="entry name" value="UPF0016"/>
    <property type="match status" value="1"/>
</dbReference>
<dbReference type="PANTHER" id="PTHR12608:SF7">
    <property type="entry name" value="PROTEIN PAM71-HOMOLOG, CHLOROPLASTIC"/>
    <property type="match status" value="1"/>
</dbReference>
<dbReference type="OMA" id="LAMQFEK"/>
<gene>
    <name evidence="7" type="ORF">OSTLU_6595</name>
</gene>
<keyword evidence="3 6" id="KW-0812">Transmembrane</keyword>
<dbReference type="GO" id="GO:0015085">
    <property type="term" value="F:calcium ion transmembrane transporter activity"/>
    <property type="evidence" value="ECO:0007669"/>
    <property type="project" value="EnsemblPlants"/>
</dbReference>
<dbReference type="GO" id="GO:0005384">
    <property type="term" value="F:manganese ion transmembrane transporter activity"/>
    <property type="evidence" value="ECO:0007669"/>
    <property type="project" value="EnsemblPlants"/>
</dbReference>
<proteinExistence type="inferred from homology"/>
<dbReference type="HOGENOM" id="CLU_040186_1_2_1"/>
<feature type="transmembrane region" description="Helical" evidence="6">
    <location>
        <begin position="44"/>
        <end position="66"/>
    </location>
</feature>
<protein>
    <recommendedName>
        <fullName evidence="6">GDT1 family protein</fullName>
    </recommendedName>
</protein>
<keyword evidence="8" id="KW-1185">Reference proteome</keyword>
<evidence type="ECO:0000256" key="3">
    <source>
        <dbReference type="ARBA" id="ARBA00022692"/>
    </source>
</evidence>
<dbReference type="PANTHER" id="PTHR12608">
    <property type="entry name" value="TRANSMEMBRANE PROTEIN HTP-1 RELATED"/>
    <property type="match status" value="1"/>
</dbReference>
<sequence>TILGSCVLMGLILYISLDLGSTTFVNNAWQKVVNATAKSGFTAAFALIFVSELGDKTFFIAALLAMRLGRLRVLVGATSALAAMTVISVAIGRAFQRLPSSLMTTLPVGEYAAVAMLLFFGIKTLRDALSMDPSGATPEDHGELAEATEVVCKSTSAQKRSPGLAALIETFSLIFIAEWGDRSMLATVALGAAQNPVGVAFGASLGHFIATSIAVVGGSLLSKRISERTV</sequence>
<comment type="similarity">
    <text evidence="2 6">Belongs to the GDT1 family.</text>
</comment>
<organism evidence="7 8">
    <name type="scientific">Ostreococcus lucimarinus (strain CCE9901)</name>
    <dbReference type="NCBI Taxonomy" id="436017"/>
    <lineage>
        <taxon>Eukaryota</taxon>
        <taxon>Viridiplantae</taxon>
        <taxon>Chlorophyta</taxon>
        <taxon>Mamiellophyceae</taxon>
        <taxon>Mamiellales</taxon>
        <taxon>Bathycoccaceae</taxon>
        <taxon>Ostreococcus</taxon>
    </lineage>
</organism>
<dbReference type="GO" id="GO:0032472">
    <property type="term" value="P:Golgi calcium ion transport"/>
    <property type="evidence" value="ECO:0007669"/>
    <property type="project" value="TreeGrafter"/>
</dbReference>
<dbReference type="RefSeq" id="XP_001420360.1">
    <property type="nucleotide sequence ID" value="XM_001420323.1"/>
</dbReference>
<dbReference type="GeneID" id="5004421"/>
<dbReference type="GO" id="GO:0005794">
    <property type="term" value="C:Golgi apparatus"/>
    <property type="evidence" value="ECO:0007669"/>
    <property type="project" value="TreeGrafter"/>
</dbReference>
<dbReference type="GO" id="GO:0032468">
    <property type="term" value="P:Golgi calcium ion homeostasis"/>
    <property type="evidence" value="ECO:0007669"/>
    <property type="project" value="TreeGrafter"/>
</dbReference>
<dbReference type="KEGG" id="olu:OSTLU_6595"/>
<dbReference type="eggNOG" id="KOG2881">
    <property type="taxonomic scope" value="Eukaryota"/>
</dbReference>
<evidence type="ECO:0000256" key="1">
    <source>
        <dbReference type="ARBA" id="ARBA00004141"/>
    </source>
</evidence>
<dbReference type="InterPro" id="IPR049555">
    <property type="entry name" value="GDT1-like_CS"/>
</dbReference>
<dbReference type="Pfam" id="PF01169">
    <property type="entry name" value="GDT1"/>
    <property type="match status" value="2"/>
</dbReference>
<dbReference type="Gramene" id="ABO98653">
    <property type="protein sequence ID" value="ABO98653"/>
    <property type="gene ID" value="OSTLU_6595"/>
</dbReference>
<dbReference type="GO" id="GO:0019722">
    <property type="term" value="P:calcium-mediated signaling"/>
    <property type="evidence" value="ECO:0007669"/>
    <property type="project" value="EnsemblPlants"/>
</dbReference>
<evidence type="ECO:0000256" key="2">
    <source>
        <dbReference type="ARBA" id="ARBA00009190"/>
    </source>
</evidence>
<evidence type="ECO:0000256" key="5">
    <source>
        <dbReference type="ARBA" id="ARBA00023136"/>
    </source>
</evidence>
<keyword evidence="5 6" id="KW-0472">Membrane</keyword>
<dbReference type="AlphaFoldDB" id="A4S508"/>
<evidence type="ECO:0000313" key="8">
    <source>
        <dbReference type="Proteomes" id="UP000001568"/>
    </source>
</evidence>
<feature type="transmembrane region" description="Helical" evidence="6">
    <location>
        <begin position="163"/>
        <end position="180"/>
    </location>
</feature>
<name>A4S508_OSTLU</name>
<evidence type="ECO:0000313" key="7">
    <source>
        <dbReference type="EMBL" id="ABO98653.1"/>
    </source>
</evidence>
<dbReference type="OrthoDB" id="442680at2759"/>
<dbReference type="GO" id="GO:0016020">
    <property type="term" value="C:membrane"/>
    <property type="evidence" value="ECO:0007669"/>
    <property type="project" value="UniProtKB-SubCell"/>
</dbReference>
<accession>A4S508</accession>
<feature type="transmembrane region" description="Helical" evidence="6">
    <location>
        <begin position="73"/>
        <end position="95"/>
    </location>
</feature>
<reference evidence="7 8" key="1">
    <citation type="journal article" date="2007" name="Proc. Natl. Acad. Sci. U.S.A.">
        <title>The tiny eukaryote Ostreococcus provides genomic insights into the paradox of plankton speciation.</title>
        <authorList>
            <person name="Palenik B."/>
            <person name="Grimwood J."/>
            <person name="Aerts A."/>
            <person name="Rouze P."/>
            <person name="Salamov A."/>
            <person name="Putnam N."/>
            <person name="Dupont C."/>
            <person name="Jorgensen R."/>
            <person name="Derelle E."/>
            <person name="Rombauts S."/>
            <person name="Zhou K."/>
            <person name="Otillar R."/>
            <person name="Merchant S.S."/>
            <person name="Podell S."/>
            <person name="Gaasterland T."/>
            <person name="Napoli C."/>
            <person name="Gendler K."/>
            <person name="Manuell A."/>
            <person name="Tai V."/>
            <person name="Vallon O."/>
            <person name="Piganeau G."/>
            <person name="Jancek S."/>
            <person name="Heijde M."/>
            <person name="Jabbari K."/>
            <person name="Bowler C."/>
            <person name="Lohr M."/>
            <person name="Robbens S."/>
            <person name="Werner G."/>
            <person name="Dubchak I."/>
            <person name="Pazour G.J."/>
            <person name="Ren Q."/>
            <person name="Paulsen I."/>
            <person name="Delwiche C."/>
            <person name="Schmutz J."/>
            <person name="Rokhsar D."/>
            <person name="Van de Peer Y."/>
            <person name="Moreau H."/>
            <person name="Grigoriev I.V."/>
        </authorList>
    </citation>
    <scope>NUCLEOTIDE SEQUENCE [LARGE SCALE GENOMIC DNA]</scope>
    <source>
        <strain evidence="7 8">CCE9901</strain>
    </source>
</reference>
<dbReference type="EMBL" id="CP000591">
    <property type="protein sequence ID" value="ABO98653.1"/>
    <property type="molecule type" value="Genomic_DNA"/>
</dbReference>
<keyword evidence="4 6" id="KW-1133">Transmembrane helix</keyword>
<dbReference type="InterPro" id="IPR001727">
    <property type="entry name" value="GDT1-like"/>
</dbReference>
<feature type="non-terminal residue" evidence="7">
    <location>
        <position position="1"/>
    </location>
</feature>